<dbReference type="InterPro" id="IPR027417">
    <property type="entry name" value="P-loop_NTPase"/>
</dbReference>
<comment type="caution">
    <text evidence="7">The sequence shown here is derived from an EMBL/GenBank/DDBJ whole genome shotgun (WGS) entry which is preliminary data.</text>
</comment>
<evidence type="ECO:0000256" key="5">
    <source>
        <dbReference type="RuleBase" id="RU003330"/>
    </source>
</evidence>
<sequence>MAIGIEAQKYIKEGKLVPDDVMIKFISSELKKVQNPAWLLDGFPRTVAQAKALWDIEKLDLVINLDVPFQIIIDRVKGRWVHLPSGRVYNVGFNAPKVPGKDDVTGEPLVQRDDDKPEVVLKRLEQYEKNDTPSNRIL</sequence>
<dbReference type="AlphaFoldDB" id="A0AAV8Z968"/>
<dbReference type="InterPro" id="IPR007862">
    <property type="entry name" value="Adenylate_kinase_lid-dom"/>
</dbReference>
<protein>
    <recommendedName>
        <fullName evidence="6">Adenylate kinase active site lid domain-containing protein</fullName>
    </recommendedName>
</protein>
<reference evidence="7" key="1">
    <citation type="journal article" date="2023" name="Insect Mol. Biol.">
        <title>Genome sequencing provides insights into the evolution of gene families encoding plant cell wall-degrading enzymes in longhorned beetles.</title>
        <authorList>
            <person name="Shin N.R."/>
            <person name="Okamura Y."/>
            <person name="Kirsch R."/>
            <person name="Pauchet Y."/>
        </authorList>
    </citation>
    <scope>NUCLEOTIDE SEQUENCE</scope>
    <source>
        <strain evidence="7">AMC_N1</strain>
    </source>
</reference>
<dbReference type="CDD" id="cd01428">
    <property type="entry name" value="ADK"/>
    <property type="match status" value="1"/>
</dbReference>
<dbReference type="InterPro" id="IPR033690">
    <property type="entry name" value="Adenylat_kinase_CS"/>
</dbReference>
<dbReference type="GO" id="GO:0004017">
    <property type="term" value="F:AMP kinase activity"/>
    <property type="evidence" value="ECO:0007669"/>
    <property type="project" value="InterPro"/>
</dbReference>
<dbReference type="PROSITE" id="PS00113">
    <property type="entry name" value="ADENYLATE_KINASE"/>
    <property type="match status" value="1"/>
</dbReference>
<dbReference type="SUPFAM" id="SSF57774">
    <property type="entry name" value="Microbial and mitochondrial ADK, insert 'zinc finger' domain"/>
    <property type="match status" value="1"/>
</dbReference>
<proteinExistence type="inferred from homology"/>
<accession>A0AAV8Z968</accession>
<dbReference type="EMBL" id="JAPWTK010000008">
    <property type="protein sequence ID" value="KAJ8960538.1"/>
    <property type="molecule type" value="Genomic_DNA"/>
</dbReference>
<dbReference type="Proteomes" id="UP001162162">
    <property type="component" value="Unassembled WGS sequence"/>
</dbReference>
<evidence type="ECO:0000256" key="1">
    <source>
        <dbReference type="ARBA" id="ARBA00007220"/>
    </source>
</evidence>
<dbReference type="InterPro" id="IPR000850">
    <property type="entry name" value="Adenylat/UMP-CMP_kin"/>
</dbReference>
<evidence type="ECO:0000256" key="2">
    <source>
        <dbReference type="ARBA" id="ARBA00022679"/>
    </source>
</evidence>
<dbReference type="InterPro" id="IPR036193">
    <property type="entry name" value="ADK_active_lid_dom_sf"/>
</dbReference>
<keyword evidence="3" id="KW-0547">Nucleotide-binding</keyword>
<dbReference type="GO" id="GO:0005524">
    <property type="term" value="F:ATP binding"/>
    <property type="evidence" value="ECO:0007669"/>
    <property type="project" value="InterPro"/>
</dbReference>
<dbReference type="PRINTS" id="PR00094">
    <property type="entry name" value="ADENYLTKNASE"/>
</dbReference>
<dbReference type="Gene3D" id="3.40.50.300">
    <property type="entry name" value="P-loop containing nucleotide triphosphate hydrolases"/>
    <property type="match status" value="1"/>
</dbReference>
<gene>
    <name evidence="7" type="ORF">NQ318_013826</name>
</gene>
<dbReference type="Pfam" id="PF05191">
    <property type="entry name" value="ADK_lid"/>
    <property type="match status" value="1"/>
</dbReference>
<dbReference type="PANTHER" id="PTHR23359">
    <property type="entry name" value="NUCLEOTIDE KINASE"/>
    <property type="match status" value="1"/>
</dbReference>
<organism evidence="7 8">
    <name type="scientific">Aromia moschata</name>
    <dbReference type="NCBI Taxonomy" id="1265417"/>
    <lineage>
        <taxon>Eukaryota</taxon>
        <taxon>Metazoa</taxon>
        <taxon>Ecdysozoa</taxon>
        <taxon>Arthropoda</taxon>
        <taxon>Hexapoda</taxon>
        <taxon>Insecta</taxon>
        <taxon>Pterygota</taxon>
        <taxon>Neoptera</taxon>
        <taxon>Endopterygota</taxon>
        <taxon>Coleoptera</taxon>
        <taxon>Polyphaga</taxon>
        <taxon>Cucujiformia</taxon>
        <taxon>Chrysomeloidea</taxon>
        <taxon>Cerambycidae</taxon>
        <taxon>Cerambycinae</taxon>
        <taxon>Callichromatini</taxon>
        <taxon>Aromia</taxon>
    </lineage>
</organism>
<feature type="domain" description="Adenylate kinase active site lid" evidence="6">
    <location>
        <begin position="79"/>
        <end position="114"/>
    </location>
</feature>
<keyword evidence="8" id="KW-1185">Reference proteome</keyword>
<evidence type="ECO:0000313" key="7">
    <source>
        <dbReference type="EMBL" id="KAJ8960538.1"/>
    </source>
</evidence>
<evidence type="ECO:0000256" key="4">
    <source>
        <dbReference type="ARBA" id="ARBA00022777"/>
    </source>
</evidence>
<dbReference type="SUPFAM" id="SSF52540">
    <property type="entry name" value="P-loop containing nucleoside triphosphate hydrolases"/>
    <property type="match status" value="1"/>
</dbReference>
<keyword evidence="2 5" id="KW-0808">Transferase</keyword>
<comment type="similarity">
    <text evidence="1 5">Belongs to the adenylate kinase family.</text>
</comment>
<evidence type="ECO:0000313" key="8">
    <source>
        <dbReference type="Proteomes" id="UP001162162"/>
    </source>
</evidence>
<evidence type="ECO:0000259" key="6">
    <source>
        <dbReference type="Pfam" id="PF05191"/>
    </source>
</evidence>
<keyword evidence="4 5" id="KW-0418">Kinase</keyword>
<evidence type="ECO:0000256" key="3">
    <source>
        <dbReference type="ARBA" id="ARBA00022741"/>
    </source>
</evidence>
<name>A0AAV8Z968_9CUCU</name>
<dbReference type="HAMAP" id="MF_00235">
    <property type="entry name" value="Adenylate_kinase_Adk"/>
    <property type="match status" value="1"/>
</dbReference>
<dbReference type="Pfam" id="PF00406">
    <property type="entry name" value="ADK"/>
    <property type="match status" value="1"/>
</dbReference>